<dbReference type="GO" id="GO:0032259">
    <property type="term" value="P:methylation"/>
    <property type="evidence" value="ECO:0007669"/>
    <property type="project" value="UniProtKB-KW"/>
</dbReference>
<keyword evidence="1" id="KW-0489">Methyltransferase</keyword>
<organism evidence="4 5">
    <name type="scientific">Xanthomonas arboricola pv. populi</name>
    <dbReference type="NCBI Taxonomy" id="487823"/>
    <lineage>
        <taxon>Bacteria</taxon>
        <taxon>Pseudomonadati</taxon>
        <taxon>Pseudomonadota</taxon>
        <taxon>Gammaproteobacteria</taxon>
        <taxon>Lysobacterales</taxon>
        <taxon>Lysobacteraceae</taxon>
        <taxon>Xanthomonas</taxon>
    </lineage>
</organism>
<evidence type="ECO:0000313" key="4">
    <source>
        <dbReference type="EMBL" id="PPT77407.1"/>
    </source>
</evidence>
<dbReference type="Proteomes" id="UP000238270">
    <property type="component" value="Unassembled WGS sequence"/>
</dbReference>
<feature type="coiled-coil region" evidence="3">
    <location>
        <begin position="255"/>
        <end position="307"/>
    </location>
</feature>
<evidence type="ECO:0000256" key="3">
    <source>
        <dbReference type="SAM" id="Coils"/>
    </source>
</evidence>
<gene>
    <name evidence="4" type="ORF">XaplCFBP3122_05360</name>
</gene>
<dbReference type="GO" id="GO:0005886">
    <property type="term" value="C:plasma membrane"/>
    <property type="evidence" value="ECO:0007669"/>
    <property type="project" value="TreeGrafter"/>
</dbReference>
<keyword evidence="2" id="KW-0808">Transferase</keyword>
<protein>
    <submittedName>
        <fullName evidence="4">LPS O-antigen biosynthesis protein</fullName>
    </submittedName>
</protein>
<dbReference type="Gene3D" id="1.20.1170.10">
    <property type="match status" value="1"/>
</dbReference>
<dbReference type="Pfam" id="PF13578">
    <property type="entry name" value="Methyltransf_24"/>
    <property type="match status" value="1"/>
</dbReference>
<comment type="caution">
    <text evidence="4">The sequence shown here is derived from an EMBL/GenBank/DDBJ whole genome shotgun (WGS) entry which is preliminary data.</text>
</comment>
<evidence type="ECO:0000256" key="1">
    <source>
        <dbReference type="ARBA" id="ARBA00022603"/>
    </source>
</evidence>
<dbReference type="EMBL" id="MIGV01000004">
    <property type="protein sequence ID" value="PPT77407.1"/>
    <property type="molecule type" value="Genomic_DNA"/>
</dbReference>
<dbReference type="SUPFAM" id="SSF53335">
    <property type="entry name" value="S-adenosyl-L-methionine-dependent methyltransferases"/>
    <property type="match status" value="1"/>
</dbReference>
<dbReference type="PANTHER" id="PTHR40048">
    <property type="entry name" value="RHAMNOSYL O-METHYLTRANSFERASE"/>
    <property type="match status" value="1"/>
</dbReference>
<dbReference type="GO" id="GO:0008168">
    <property type="term" value="F:methyltransferase activity"/>
    <property type="evidence" value="ECO:0007669"/>
    <property type="project" value="UniProtKB-KW"/>
</dbReference>
<evidence type="ECO:0000256" key="2">
    <source>
        <dbReference type="ARBA" id="ARBA00022679"/>
    </source>
</evidence>
<accession>A0A2S6Z709</accession>
<evidence type="ECO:0000313" key="5">
    <source>
        <dbReference type="Proteomes" id="UP000238270"/>
    </source>
</evidence>
<proteinExistence type="predicted"/>
<dbReference type="AlphaFoldDB" id="A0A2S6Z709"/>
<dbReference type="RefSeq" id="WP_104544626.1">
    <property type="nucleotide sequence ID" value="NZ_MIGV01000004.1"/>
</dbReference>
<dbReference type="PANTHER" id="PTHR40048:SF1">
    <property type="entry name" value="RHAMNOSYL O-METHYLTRANSFERASE"/>
    <property type="match status" value="1"/>
</dbReference>
<dbReference type="Gene3D" id="3.40.50.150">
    <property type="entry name" value="Vaccinia Virus protein VP39"/>
    <property type="match status" value="1"/>
</dbReference>
<reference evidence="4 5" key="1">
    <citation type="submission" date="2016-08" db="EMBL/GenBank/DDBJ databases">
        <title>Evolution of the type three secretion system and type three effector repertoires in Xanthomonas.</title>
        <authorList>
            <person name="Merda D."/>
            <person name="Briand M."/>
            <person name="Bosis E."/>
            <person name="Rousseau C."/>
            <person name="Portier P."/>
            <person name="Jacques M.-A."/>
            <person name="Fischer-Le Saux M."/>
        </authorList>
    </citation>
    <scope>NUCLEOTIDE SEQUENCE [LARGE SCALE GENOMIC DNA]</scope>
    <source>
        <strain evidence="4 5">CFBP 3122</strain>
    </source>
</reference>
<dbReference type="GO" id="GO:0071770">
    <property type="term" value="P:DIM/DIP cell wall layer assembly"/>
    <property type="evidence" value="ECO:0007669"/>
    <property type="project" value="TreeGrafter"/>
</dbReference>
<sequence length="360" mass="41530">MIDFSLSPSMLIAPRSVPFSAWLGHVPFASWLVEQLRPQSIVELGTHSGASFLAFCQAVEEQELTSRVFAVDSWEGDEHAGFYGDDIYNELRSYQQRNYPGISEMLRMRFNEALEYFANDSIDLLHIDGLHTYEAVREDFETWLPKLTNRGVVLFHDTCVRERGFGVWQYWAEISQRYPAFEFTHTHGLGVLLVGEQRNPVLLELADAASAGAFAPINRLFDVLGRNVKNIEELERVYAGLADARNQVMHLTHQGQMQQQHVQHLEQQAQQMQQQVQLLEQQAQQHLHDLERQSQQYTSHVQQLEQQILQNSVASAELLRTVAEERAQALDAINALVVPRLESNEQKIDKVLLQQRWWRR</sequence>
<keyword evidence="3" id="KW-0175">Coiled coil</keyword>
<dbReference type="InterPro" id="IPR029063">
    <property type="entry name" value="SAM-dependent_MTases_sf"/>
</dbReference>
<name>A0A2S6Z709_9XANT</name>